<dbReference type="STRING" id="1296096.A0A1B9I3U0"/>
<dbReference type="SUPFAM" id="SSF52047">
    <property type="entry name" value="RNI-like"/>
    <property type="match status" value="1"/>
</dbReference>
<dbReference type="OrthoDB" id="2595178at2759"/>
<dbReference type="EMBL" id="CP144525">
    <property type="protein sequence ID" value="WWC71639.1"/>
    <property type="molecule type" value="Genomic_DNA"/>
</dbReference>
<accession>A0A1B9I3U0</accession>
<keyword evidence="4" id="KW-1185">Reference proteome</keyword>
<evidence type="ECO:0000313" key="4">
    <source>
        <dbReference type="Proteomes" id="UP000094020"/>
    </source>
</evidence>
<dbReference type="AlphaFoldDB" id="A0A1B9I3U0"/>
<gene>
    <name evidence="2" type="ORF">I206_03502</name>
    <name evidence="3" type="ORF">I206_105597</name>
</gene>
<dbReference type="Proteomes" id="UP000094020">
    <property type="component" value="Chromosome 7"/>
</dbReference>
<organism evidence="2">
    <name type="scientific">Kwoniella pini CBS 10737</name>
    <dbReference type="NCBI Taxonomy" id="1296096"/>
    <lineage>
        <taxon>Eukaryota</taxon>
        <taxon>Fungi</taxon>
        <taxon>Dikarya</taxon>
        <taxon>Basidiomycota</taxon>
        <taxon>Agaricomycotina</taxon>
        <taxon>Tremellomycetes</taxon>
        <taxon>Tremellales</taxon>
        <taxon>Cryptococcaceae</taxon>
        <taxon>Kwoniella</taxon>
    </lineage>
</organism>
<evidence type="ECO:0000313" key="2">
    <source>
        <dbReference type="EMBL" id="OCF50183.1"/>
    </source>
</evidence>
<evidence type="ECO:0000256" key="1">
    <source>
        <dbReference type="SAM" id="MobiDB-lite"/>
    </source>
</evidence>
<dbReference type="KEGG" id="kpin:30171871"/>
<dbReference type="GeneID" id="30171871"/>
<proteinExistence type="predicted"/>
<dbReference type="InterPro" id="IPR032675">
    <property type="entry name" value="LRR_dom_sf"/>
</dbReference>
<reference evidence="3" key="4">
    <citation type="submission" date="2024-02" db="EMBL/GenBank/DDBJ databases">
        <title>Comparative genomics of Cryptococcus and Kwoniella reveals pathogenesis evolution and contrasting modes of karyotype evolution via chromosome fusion or intercentromeric recombination.</title>
        <authorList>
            <person name="Coelho M.A."/>
            <person name="David-Palma M."/>
            <person name="Shea T."/>
            <person name="Bowers K."/>
            <person name="McGinley-Smith S."/>
            <person name="Mohammad A.W."/>
            <person name="Gnirke A."/>
            <person name="Yurkov A.M."/>
            <person name="Nowrousian M."/>
            <person name="Sun S."/>
            <person name="Cuomo C.A."/>
            <person name="Heitman J."/>
        </authorList>
    </citation>
    <scope>NUCLEOTIDE SEQUENCE</scope>
    <source>
        <strain evidence="3">CBS 10737</strain>
    </source>
</reference>
<name>A0A1B9I3U0_9TREE</name>
<protein>
    <submittedName>
        <fullName evidence="2">Uncharacterized protein</fullName>
    </submittedName>
</protein>
<feature type="region of interest" description="Disordered" evidence="1">
    <location>
        <begin position="1"/>
        <end position="21"/>
    </location>
</feature>
<reference evidence="3" key="2">
    <citation type="submission" date="2013-07" db="EMBL/GenBank/DDBJ databases">
        <authorList>
            <consortium name="The Broad Institute Genome Sequencing Platform"/>
            <person name="Cuomo C."/>
            <person name="Litvintseva A."/>
            <person name="Chen Y."/>
            <person name="Heitman J."/>
            <person name="Sun S."/>
            <person name="Springer D."/>
            <person name="Dromer F."/>
            <person name="Young S.K."/>
            <person name="Zeng Q."/>
            <person name="Gargeya S."/>
            <person name="Fitzgerald M."/>
            <person name="Abouelleil A."/>
            <person name="Alvarado L."/>
            <person name="Berlin A.M."/>
            <person name="Chapman S.B."/>
            <person name="Dewar J."/>
            <person name="Goldberg J."/>
            <person name="Griggs A."/>
            <person name="Gujja S."/>
            <person name="Hansen M."/>
            <person name="Howarth C."/>
            <person name="Imamovic A."/>
            <person name="Larimer J."/>
            <person name="McCowan C."/>
            <person name="Murphy C."/>
            <person name="Pearson M."/>
            <person name="Priest M."/>
            <person name="Roberts A."/>
            <person name="Saif S."/>
            <person name="Shea T."/>
            <person name="Sykes S."/>
            <person name="Wortman J."/>
            <person name="Nusbaum C."/>
            <person name="Birren B."/>
        </authorList>
    </citation>
    <scope>NUCLEOTIDE SEQUENCE</scope>
    <source>
        <strain evidence="3">CBS 10737</strain>
    </source>
</reference>
<dbReference type="Gene3D" id="3.80.10.10">
    <property type="entry name" value="Ribonuclease Inhibitor"/>
    <property type="match status" value="1"/>
</dbReference>
<reference evidence="2" key="3">
    <citation type="submission" date="2016-07" db="EMBL/GenBank/DDBJ databases">
        <title>Evolution of pathogenesis and genome organization in the Tremellales.</title>
        <authorList>
            <person name="Cuomo C."/>
            <person name="Litvintseva A."/>
            <person name="Heitman J."/>
            <person name="Chen Y."/>
            <person name="Sun S."/>
            <person name="Springer D."/>
            <person name="Dromer F."/>
            <person name="Young S."/>
            <person name="Zeng Q."/>
            <person name="Chapman S."/>
            <person name="Gujja S."/>
            <person name="Saif S."/>
            <person name="Birren B."/>
        </authorList>
    </citation>
    <scope>NUCLEOTIDE SEQUENCE</scope>
    <source>
        <strain evidence="2">CBS 10737</strain>
    </source>
</reference>
<sequence>MPLSPPFRPSPNSSTSPPPIGPLPTLPFEIIRRIIFHRLSIPPSYPSPLENDYVPSWDSRSGVKGKISAQKRLDERRDVTRSARGLMTVCKAWKPLVMKYLYSSPYITTNLSSLASCVLNGDSKWSDINIHIFSIPGRYITLLDLSTISFSVHPTEIRKACLSIFPSLPNVNHLKLPSGELPFGLEEIGWSPFAKNLKCLEGVEVDLDIRDDGKDGLVELLRKLPNLEVLEVLGSTIHDHPSSSEDLGPPLNLTKLHTIKLEDVKNGNLLTALSQANLPVLERLSITSFFGQPDDLTFTFQEIHGTKIRSLTYLQGKLSPFALGSEMIVPTEHILELYPILQHLAFLIPDYEQLDTIVQLLKDSPHHSLNTLTIHKFVQIRLNDGQPLNSRSKDTNTFLKGLIADSPKGMKRINVDGFKWVKPELGKMALDTGTSGEMRKLSNLLFSKHGIELGDMDGNLIPSPQSTVTACGKERVYGPMSGGGRRRSSGGQSMIRMNISMNGTCIGVNNGIERGNEEEDGG</sequence>
<dbReference type="EMBL" id="KI894010">
    <property type="protein sequence ID" value="OCF50183.1"/>
    <property type="molecule type" value="Genomic_DNA"/>
</dbReference>
<evidence type="ECO:0000313" key="3">
    <source>
        <dbReference type="EMBL" id="WWC71639.1"/>
    </source>
</evidence>
<dbReference type="RefSeq" id="XP_019011402.1">
    <property type="nucleotide sequence ID" value="XM_019155248.1"/>
</dbReference>
<reference evidence="2" key="1">
    <citation type="submission" date="2013-07" db="EMBL/GenBank/DDBJ databases">
        <title>The Genome Sequence of Cryptococcus pinus CBS10737.</title>
        <authorList>
            <consortium name="The Broad Institute Genome Sequencing Platform"/>
            <person name="Cuomo C."/>
            <person name="Litvintseva A."/>
            <person name="Chen Y."/>
            <person name="Heitman J."/>
            <person name="Sun S."/>
            <person name="Springer D."/>
            <person name="Dromer F."/>
            <person name="Young S.K."/>
            <person name="Zeng Q."/>
            <person name="Gargeya S."/>
            <person name="Fitzgerald M."/>
            <person name="Abouelleil A."/>
            <person name="Alvarado L."/>
            <person name="Berlin A.M."/>
            <person name="Chapman S.B."/>
            <person name="Dewar J."/>
            <person name="Goldberg J."/>
            <person name="Griggs A."/>
            <person name="Gujja S."/>
            <person name="Hansen M."/>
            <person name="Howarth C."/>
            <person name="Imamovic A."/>
            <person name="Larimer J."/>
            <person name="McCowan C."/>
            <person name="Murphy C."/>
            <person name="Pearson M."/>
            <person name="Priest M."/>
            <person name="Roberts A."/>
            <person name="Saif S."/>
            <person name="Shea T."/>
            <person name="Sykes S."/>
            <person name="Wortman J."/>
            <person name="Nusbaum C."/>
            <person name="Birren B."/>
        </authorList>
    </citation>
    <scope>NUCLEOTIDE SEQUENCE [LARGE SCALE GENOMIC DNA]</scope>
    <source>
        <strain evidence="2">CBS 10737</strain>
    </source>
</reference>